<comment type="caution">
    <text evidence="1">The sequence shown here is derived from an EMBL/GenBank/DDBJ whole genome shotgun (WGS) entry which is preliminary data.</text>
</comment>
<dbReference type="AlphaFoldDB" id="A0A8J7DPG1"/>
<evidence type="ECO:0000313" key="2">
    <source>
        <dbReference type="Proteomes" id="UP000636505"/>
    </source>
</evidence>
<protein>
    <submittedName>
        <fullName evidence="1">Uncharacterized protein</fullName>
    </submittedName>
</protein>
<reference evidence="1" key="1">
    <citation type="submission" date="2020-10" db="EMBL/GenBank/DDBJ databases">
        <authorList>
            <person name="Castelo-Branco R."/>
            <person name="Eusebio N."/>
            <person name="Adriana R."/>
            <person name="Vieira A."/>
            <person name="Brugerolle De Fraissinette N."/>
            <person name="Rezende De Castro R."/>
            <person name="Schneider M.P."/>
            <person name="Vasconcelos V."/>
            <person name="Leao P.N."/>
        </authorList>
    </citation>
    <scope>NUCLEOTIDE SEQUENCE</scope>
    <source>
        <strain evidence="1">LEGE 07310</strain>
    </source>
</reference>
<proteinExistence type="predicted"/>
<evidence type="ECO:0000313" key="1">
    <source>
        <dbReference type="EMBL" id="MBE9079640.1"/>
    </source>
</evidence>
<keyword evidence="2" id="KW-1185">Reference proteome</keyword>
<name>A0A8J7DPG1_9CYAN</name>
<gene>
    <name evidence="1" type="ORF">IQ241_20480</name>
</gene>
<dbReference type="EMBL" id="JADEXG010000063">
    <property type="protein sequence ID" value="MBE9079640.1"/>
    <property type="molecule type" value="Genomic_DNA"/>
</dbReference>
<accession>A0A8J7DPG1</accession>
<sequence length="174" mass="19244">MTVKFHRSAYFFRSFLGFIGTLLFIFGLAIAPAALGQLPQPKIERLANIYSADDATDFTVGNVHLDGRQVFALAAPALNQEQQDALSISPIRQRVQTIRSQLQETAKSTFDTKTLEVNYTIDTATRLPVISVNGNYLMTVTTADARLYGVDPTTHAENLTQVIKEAILTSQQEH</sequence>
<dbReference type="Proteomes" id="UP000636505">
    <property type="component" value="Unassembled WGS sequence"/>
</dbReference>
<organism evidence="1 2">
    <name type="scientific">Vasconcelosia minhoensis LEGE 07310</name>
    <dbReference type="NCBI Taxonomy" id="915328"/>
    <lineage>
        <taxon>Bacteria</taxon>
        <taxon>Bacillati</taxon>
        <taxon>Cyanobacteriota</taxon>
        <taxon>Cyanophyceae</taxon>
        <taxon>Nodosilineales</taxon>
        <taxon>Cymatolegaceae</taxon>
        <taxon>Vasconcelosia</taxon>
        <taxon>Vasconcelosia minhoensis</taxon>
    </lineage>
</organism>
<dbReference type="RefSeq" id="WP_193910805.1">
    <property type="nucleotide sequence ID" value="NZ_JADEXG010000063.1"/>
</dbReference>